<feature type="compositionally biased region" description="Polar residues" evidence="10">
    <location>
        <begin position="124"/>
        <end position="151"/>
    </location>
</feature>
<keyword evidence="4 9" id="KW-0547">Nucleotide-binding</keyword>
<dbReference type="GO" id="GO:0005524">
    <property type="term" value="F:ATP binding"/>
    <property type="evidence" value="ECO:0007669"/>
    <property type="project" value="UniProtKB-UniRule"/>
</dbReference>
<accession>A0A4S8S675</accession>
<dbReference type="EMBL" id="QZAF01000621">
    <property type="protein sequence ID" value="THV65674.1"/>
    <property type="molecule type" value="Genomic_DNA"/>
</dbReference>
<proteinExistence type="predicted"/>
<dbReference type="Pfam" id="PF00069">
    <property type="entry name" value="Pkinase"/>
    <property type="match status" value="2"/>
</dbReference>
<feature type="compositionally biased region" description="Acidic residues" evidence="10">
    <location>
        <begin position="165"/>
        <end position="177"/>
    </location>
</feature>
<dbReference type="CDD" id="cd14136">
    <property type="entry name" value="STKc_SRPK"/>
    <property type="match status" value="1"/>
</dbReference>
<evidence type="ECO:0000256" key="6">
    <source>
        <dbReference type="ARBA" id="ARBA00022840"/>
    </source>
</evidence>
<sequence>MAPWLAGSKVAHGQSAIHVHSKSEKTETGIFANNQQVGRKSALTIEFLKVASATASPSPPRPHTPSPSRAVRLCLTTLPSKMNGSDIKKAAIQKAKQVAQSATSAANGTNGKKRRKQELKPIVTTEQQEAASGTTASPMSYQKSTTSTRDVSPSGSDSSSLSGDEQTENTADEEDSEDYCKGGYHPVQVGEQYNNGKYTVVRKLGWGHFSTVWLSRDNVTGKHVALKVVRSAAHYTETALDEIKLLNKVVQANMDHPGRAHVVSLLDSFNHKGPHGMHVCMVFEVLGENLLGLIKRWNHRGIPMPLVKQITKQVLLGLDYLHRECGIIHTDLKPENVLIEIGDVEQIVKTYVQEDPNKAKDEHRNGRRRRRTLITGSQPLPSPLNASFSQTDLSSLNKLMAEQGKPVPITGPSPSPSQDVEMSGAAGATSPTKSMKESLGISDEAAQKEREKTADILANNVSGIDLGKSPPTPSSSTKPAEEVSFDTISVKIADLGNACWVGHHFTNDIQTRQYRSPEVILGAKWGASTDVWSMACMVFELITGDYLFDPQSGTKYGKDDDHIAQVIELLGTFPKSLCVSGKWSQEIFNRKGELRNIHRLRHWALPDVLREKYHFSVEESKRIAEFLLPMLELQPADRANAGGMAGHGFLEGTKGMDGVKLEIEPGTKGEGIDGWATEIKKQR</sequence>
<organism evidence="12 13">
    <name type="scientific">Aureobasidium pullulans</name>
    <name type="common">Black yeast</name>
    <name type="synonym">Pullularia pullulans</name>
    <dbReference type="NCBI Taxonomy" id="5580"/>
    <lineage>
        <taxon>Eukaryota</taxon>
        <taxon>Fungi</taxon>
        <taxon>Dikarya</taxon>
        <taxon>Ascomycota</taxon>
        <taxon>Pezizomycotina</taxon>
        <taxon>Dothideomycetes</taxon>
        <taxon>Dothideomycetidae</taxon>
        <taxon>Dothideales</taxon>
        <taxon>Saccotheciaceae</taxon>
        <taxon>Aureobasidium</taxon>
    </lineage>
</organism>
<feature type="region of interest" description="Disordered" evidence="10">
    <location>
        <begin position="353"/>
        <end position="389"/>
    </location>
</feature>
<keyword evidence="5 12" id="KW-0418">Kinase</keyword>
<comment type="catalytic activity">
    <reaction evidence="7">
        <text>L-threonyl-[protein] + ATP = O-phospho-L-threonyl-[protein] + ADP + H(+)</text>
        <dbReference type="Rhea" id="RHEA:46608"/>
        <dbReference type="Rhea" id="RHEA-COMP:11060"/>
        <dbReference type="Rhea" id="RHEA-COMP:11605"/>
        <dbReference type="ChEBI" id="CHEBI:15378"/>
        <dbReference type="ChEBI" id="CHEBI:30013"/>
        <dbReference type="ChEBI" id="CHEBI:30616"/>
        <dbReference type="ChEBI" id="CHEBI:61977"/>
        <dbReference type="ChEBI" id="CHEBI:456216"/>
        <dbReference type="EC" id="2.7.11.1"/>
    </reaction>
</comment>
<feature type="compositionally biased region" description="Basic and acidic residues" evidence="10">
    <location>
        <begin position="355"/>
        <end position="364"/>
    </location>
</feature>
<protein>
    <recommendedName>
        <fullName evidence="1">non-specific serine/threonine protein kinase</fullName>
        <ecNumber evidence="1">2.7.11.1</ecNumber>
    </recommendedName>
</protein>
<dbReference type="GO" id="GO:0005634">
    <property type="term" value="C:nucleus"/>
    <property type="evidence" value="ECO:0007669"/>
    <property type="project" value="TreeGrafter"/>
</dbReference>
<feature type="compositionally biased region" description="Low complexity" evidence="10">
    <location>
        <begin position="152"/>
        <end position="164"/>
    </location>
</feature>
<evidence type="ECO:0000256" key="8">
    <source>
        <dbReference type="ARBA" id="ARBA00048679"/>
    </source>
</evidence>
<keyword evidence="6 9" id="KW-0067">ATP-binding</keyword>
<evidence type="ECO:0000256" key="1">
    <source>
        <dbReference type="ARBA" id="ARBA00012513"/>
    </source>
</evidence>
<evidence type="ECO:0000256" key="2">
    <source>
        <dbReference type="ARBA" id="ARBA00022527"/>
    </source>
</evidence>
<dbReference type="PROSITE" id="PS00107">
    <property type="entry name" value="PROTEIN_KINASE_ATP"/>
    <property type="match status" value="1"/>
</dbReference>
<dbReference type="AlphaFoldDB" id="A0A4S8S675"/>
<comment type="catalytic activity">
    <reaction evidence="8">
        <text>L-seryl-[protein] + ATP = O-phospho-L-seryl-[protein] + ADP + H(+)</text>
        <dbReference type="Rhea" id="RHEA:17989"/>
        <dbReference type="Rhea" id="RHEA-COMP:9863"/>
        <dbReference type="Rhea" id="RHEA-COMP:11604"/>
        <dbReference type="ChEBI" id="CHEBI:15378"/>
        <dbReference type="ChEBI" id="CHEBI:29999"/>
        <dbReference type="ChEBI" id="CHEBI:30616"/>
        <dbReference type="ChEBI" id="CHEBI:83421"/>
        <dbReference type="ChEBI" id="CHEBI:456216"/>
        <dbReference type="EC" id="2.7.11.1"/>
    </reaction>
</comment>
<name>A0A4S8S675_AURPU</name>
<dbReference type="InterPro" id="IPR011009">
    <property type="entry name" value="Kinase-like_dom_sf"/>
</dbReference>
<evidence type="ECO:0000313" key="13">
    <source>
        <dbReference type="Proteomes" id="UP000304951"/>
    </source>
</evidence>
<comment type="caution">
    <text evidence="12">The sequence shown here is derived from an EMBL/GenBank/DDBJ whole genome shotgun (WGS) entry which is preliminary data.</text>
</comment>
<dbReference type="PANTHER" id="PTHR47634:SF9">
    <property type="entry name" value="PROTEIN KINASE DOMAIN-CONTAINING PROTEIN-RELATED"/>
    <property type="match status" value="1"/>
</dbReference>
<dbReference type="SUPFAM" id="SSF56112">
    <property type="entry name" value="Protein kinase-like (PK-like)"/>
    <property type="match status" value="1"/>
</dbReference>
<evidence type="ECO:0000313" key="12">
    <source>
        <dbReference type="EMBL" id="THV65674.1"/>
    </source>
</evidence>
<dbReference type="Proteomes" id="UP000304951">
    <property type="component" value="Unassembled WGS sequence"/>
</dbReference>
<evidence type="ECO:0000256" key="9">
    <source>
        <dbReference type="PROSITE-ProRule" id="PRU10141"/>
    </source>
</evidence>
<dbReference type="InterPro" id="IPR008271">
    <property type="entry name" value="Ser/Thr_kinase_AS"/>
</dbReference>
<feature type="compositionally biased region" description="Polar residues" evidence="10">
    <location>
        <begin position="374"/>
        <end position="389"/>
    </location>
</feature>
<dbReference type="GO" id="GO:0004674">
    <property type="term" value="F:protein serine/threonine kinase activity"/>
    <property type="evidence" value="ECO:0007669"/>
    <property type="project" value="UniProtKB-KW"/>
</dbReference>
<dbReference type="PROSITE" id="PS00108">
    <property type="entry name" value="PROTEIN_KINASE_ST"/>
    <property type="match status" value="1"/>
</dbReference>
<dbReference type="PANTHER" id="PTHR47634">
    <property type="entry name" value="PROTEIN KINASE DOMAIN-CONTAINING PROTEIN-RELATED"/>
    <property type="match status" value="1"/>
</dbReference>
<evidence type="ECO:0000256" key="3">
    <source>
        <dbReference type="ARBA" id="ARBA00022679"/>
    </source>
</evidence>
<dbReference type="Gene3D" id="3.30.200.20">
    <property type="entry name" value="Phosphorylase Kinase, domain 1"/>
    <property type="match status" value="1"/>
</dbReference>
<keyword evidence="3" id="KW-0808">Transferase</keyword>
<dbReference type="FunFam" id="1.10.510.10:FF:000409">
    <property type="entry name" value="CMGC/SRPK protein kinase"/>
    <property type="match status" value="1"/>
</dbReference>
<dbReference type="InterPro" id="IPR000719">
    <property type="entry name" value="Prot_kinase_dom"/>
</dbReference>
<dbReference type="InterPro" id="IPR017441">
    <property type="entry name" value="Protein_kinase_ATP_BS"/>
</dbReference>
<feature type="compositionally biased region" description="Polar residues" evidence="10">
    <location>
        <begin position="101"/>
        <end position="110"/>
    </location>
</feature>
<dbReference type="GO" id="GO:0000245">
    <property type="term" value="P:spliceosomal complex assembly"/>
    <property type="evidence" value="ECO:0007669"/>
    <property type="project" value="TreeGrafter"/>
</dbReference>
<gene>
    <name evidence="12" type="ORF">D6D28_08921</name>
</gene>
<feature type="region of interest" description="Disordered" evidence="10">
    <location>
        <begin position="458"/>
        <end position="481"/>
    </location>
</feature>
<dbReference type="EC" id="2.7.11.1" evidence="1"/>
<feature type="domain" description="Protein kinase" evidence="11">
    <location>
        <begin position="198"/>
        <end position="650"/>
    </location>
</feature>
<evidence type="ECO:0000259" key="11">
    <source>
        <dbReference type="PROSITE" id="PS50011"/>
    </source>
</evidence>
<dbReference type="GO" id="GO:0005737">
    <property type="term" value="C:cytoplasm"/>
    <property type="evidence" value="ECO:0007669"/>
    <property type="project" value="TreeGrafter"/>
</dbReference>
<dbReference type="PROSITE" id="PS50011">
    <property type="entry name" value="PROTEIN_KINASE_DOM"/>
    <property type="match status" value="1"/>
</dbReference>
<keyword evidence="2 12" id="KW-0723">Serine/threonine-protein kinase</keyword>
<evidence type="ECO:0000256" key="10">
    <source>
        <dbReference type="SAM" id="MobiDB-lite"/>
    </source>
</evidence>
<reference evidence="12 13" key="1">
    <citation type="submission" date="2018-10" db="EMBL/GenBank/DDBJ databases">
        <title>Fifty Aureobasidium pullulans genomes reveal a recombining polyextremotolerant generalist.</title>
        <authorList>
            <person name="Gostincar C."/>
            <person name="Turk M."/>
            <person name="Zajc J."/>
            <person name="Gunde-Cimerman N."/>
        </authorList>
    </citation>
    <scope>NUCLEOTIDE SEQUENCE [LARGE SCALE GENOMIC DNA]</scope>
    <source>
        <strain evidence="12 13">EXF-11900</strain>
    </source>
</reference>
<dbReference type="FunFam" id="3.30.200.20:FF:000076">
    <property type="entry name" value="CMGC/SRPK protein kinase"/>
    <property type="match status" value="1"/>
</dbReference>
<feature type="region of interest" description="Disordered" evidence="10">
    <location>
        <begin position="101"/>
        <end position="186"/>
    </location>
</feature>
<dbReference type="InterPro" id="IPR051334">
    <property type="entry name" value="SRPK"/>
</dbReference>
<dbReference type="Gene3D" id="1.10.510.10">
    <property type="entry name" value="Transferase(Phosphotransferase) domain 1"/>
    <property type="match status" value="1"/>
</dbReference>
<evidence type="ECO:0000256" key="5">
    <source>
        <dbReference type="ARBA" id="ARBA00022777"/>
    </source>
</evidence>
<evidence type="ECO:0000256" key="7">
    <source>
        <dbReference type="ARBA" id="ARBA00047899"/>
    </source>
</evidence>
<evidence type="ECO:0000256" key="4">
    <source>
        <dbReference type="ARBA" id="ARBA00022741"/>
    </source>
</evidence>
<dbReference type="GO" id="GO:0050684">
    <property type="term" value="P:regulation of mRNA processing"/>
    <property type="evidence" value="ECO:0007669"/>
    <property type="project" value="TreeGrafter"/>
</dbReference>
<dbReference type="SMART" id="SM00220">
    <property type="entry name" value="S_TKc"/>
    <property type="match status" value="1"/>
</dbReference>
<feature type="binding site" evidence="9">
    <location>
        <position position="227"/>
    </location>
    <ligand>
        <name>ATP</name>
        <dbReference type="ChEBI" id="CHEBI:30616"/>
    </ligand>
</feature>
<feature type="region of interest" description="Disordered" evidence="10">
    <location>
        <begin position="404"/>
        <end position="440"/>
    </location>
</feature>